<feature type="region of interest" description="Disordered" evidence="1">
    <location>
        <begin position="285"/>
        <end position="324"/>
    </location>
</feature>
<dbReference type="RefSeq" id="XP_001579121.1">
    <property type="nucleotide sequence ID" value="XM_001579071.1"/>
</dbReference>
<reference evidence="2" key="2">
    <citation type="journal article" date="2007" name="Science">
        <title>Draft genome sequence of the sexually transmitted pathogen Trichomonas vaginalis.</title>
        <authorList>
            <person name="Carlton J.M."/>
            <person name="Hirt R.P."/>
            <person name="Silva J.C."/>
            <person name="Delcher A.L."/>
            <person name="Schatz M."/>
            <person name="Zhao Q."/>
            <person name="Wortman J.R."/>
            <person name="Bidwell S.L."/>
            <person name="Alsmark U.C.M."/>
            <person name="Besteiro S."/>
            <person name="Sicheritz-Ponten T."/>
            <person name="Noel C.J."/>
            <person name="Dacks J.B."/>
            <person name="Foster P.G."/>
            <person name="Simillion C."/>
            <person name="Van de Peer Y."/>
            <person name="Miranda-Saavedra D."/>
            <person name="Barton G.J."/>
            <person name="Westrop G.D."/>
            <person name="Mueller S."/>
            <person name="Dessi D."/>
            <person name="Fiori P.L."/>
            <person name="Ren Q."/>
            <person name="Paulsen I."/>
            <person name="Zhang H."/>
            <person name="Bastida-Corcuera F.D."/>
            <person name="Simoes-Barbosa A."/>
            <person name="Brown M.T."/>
            <person name="Hayes R.D."/>
            <person name="Mukherjee M."/>
            <person name="Okumura C.Y."/>
            <person name="Schneider R."/>
            <person name="Smith A.J."/>
            <person name="Vanacova S."/>
            <person name="Villalvazo M."/>
            <person name="Haas B.J."/>
            <person name="Pertea M."/>
            <person name="Feldblyum T.V."/>
            <person name="Utterback T.R."/>
            <person name="Shu C.L."/>
            <person name="Osoegawa K."/>
            <person name="de Jong P.J."/>
            <person name="Hrdy I."/>
            <person name="Horvathova L."/>
            <person name="Zubacova Z."/>
            <person name="Dolezal P."/>
            <person name="Malik S.B."/>
            <person name="Logsdon J.M. Jr."/>
            <person name="Henze K."/>
            <person name="Gupta A."/>
            <person name="Wang C.C."/>
            <person name="Dunne R.L."/>
            <person name="Upcroft J.A."/>
            <person name="Upcroft P."/>
            <person name="White O."/>
            <person name="Salzberg S.L."/>
            <person name="Tang P."/>
            <person name="Chiu C.-H."/>
            <person name="Lee Y.-S."/>
            <person name="Embley T.M."/>
            <person name="Coombs G.H."/>
            <person name="Mottram J.C."/>
            <person name="Tachezy J."/>
            <person name="Fraser-Liggett C.M."/>
            <person name="Johnson P.J."/>
        </authorList>
    </citation>
    <scope>NUCLEOTIDE SEQUENCE [LARGE SCALE GENOMIC DNA]</scope>
    <source>
        <strain evidence="2">G3</strain>
    </source>
</reference>
<evidence type="ECO:0000256" key="1">
    <source>
        <dbReference type="SAM" id="MobiDB-lite"/>
    </source>
</evidence>
<gene>
    <name evidence="2" type="ORF">TVAG_306570</name>
</gene>
<proteinExistence type="predicted"/>
<dbReference type="VEuPathDB" id="TrichDB:TVAGG3_1024740"/>
<feature type="compositionally biased region" description="Polar residues" evidence="1">
    <location>
        <begin position="285"/>
        <end position="315"/>
    </location>
</feature>
<dbReference type="EMBL" id="DS113222">
    <property type="protein sequence ID" value="EAY18135.1"/>
    <property type="molecule type" value="Genomic_DNA"/>
</dbReference>
<reference evidence="2" key="1">
    <citation type="submission" date="2006-10" db="EMBL/GenBank/DDBJ databases">
        <authorList>
            <person name="Amadeo P."/>
            <person name="Zhao Q."/>
            <person name="Wortman J."/>
            <person name="Fraser-Liggett C."/>
            <person name="Carlton J."/>
        </authorList>
    </citation>
    <scope>NUCLEOTIDE SEQUENCE</scope>
    <source>
        <strain evidence="2">G3</strain>
    </source>
</reference>
<dbReference type="KEGG" id="tva:5463639"/>
<keyword evidence="3" id="KW-1185">Reference proteome</keyword>
<dbReference type="AlphaFoldDB" id="A2DNE7"/>
<protein>
    <submittedName>
        <fullName evidence="2">Uncharacterized protein</fullName>
    </submittedName>
</protein>
<name>A2DNE7_TRIV3</name>
<dbReference type="VEuPathDB" id="TrichDB:TVAG_306570"/>
<evidence type="ECO:0000313" key="3">
    <source>
        <dbReference type="Proteomes" id="UP000001542"/>
    </source>
</evidence>
<evidence type="ECO:0000313" key="2">
    <source>
        <dbReference type="EMBL" id="EAY18135.1"/>
    </source>
</evidence>
<dbReference type="InParanoid" id="A2DNE7"/>
<accession>A2DNE7</accession>
<feature type="region of interest" description="Disordered" evidence="1">
    <location>
        <begin position="204"/>
        <end position="223"/>
    </location>
</feature>
<dbReference type="Proteomes" id="UP000001542">
    <property type="component" value="Unassembled WGS sequence"/>
</dbReference>
<organism evidence="2 3">
    <name type="scientific">Trichomonas vaginalis (strain ATCC PRA-98 / G3)</name>
    <dbReference type="NCBI Taxonomy" id="412133"/>
    <lineage>
        <taxon>Eukaryota</taxon>
        <taxon>Metamonada</taxon>
        <taxon>Parabasalia</taxon>
        <taxon>Trichomonadida</taxon>
        <taxon>Trichomonadidae</taxon>
        <taxon>Trichomonas</taxon>
    </lineage>
</organism>
<sequence length="366" mass="41799">MKSGVHSTYVTFQFHPSLDVIASPVCYNHSREADYHSGYTIDISKVNIEDAFPVLEVYDVISQKHGNLIGFTVIELQHCQQTDNYITVLKDQWIDVFVPHSRKKSGSILVSLFLHNGKINYAPKASRNAVSFRIHSNDISDIEHNSTKQKINNDDKVKNEENIENSLNSSMIPTKENDDNNQIDKATQKTQNQSINTVIADSKPIVQPKATSNNQNDKYDNKNIPKLKSDFNFDIDDPDLLRLLTLDVTHKYSWSSTRNLKRHIRYLDENDIDLTCDLRKFEAETQTDNSVKQKTTQTKSPNAESSENTIDSSTSEEFKPKKLVPTDYEAPLEVNSSDAIPVNLFHSSDVFVQYSDYGFYSRKNHK</sequence>